<dbReference type="PANTHER" id="PTHR31321:SF57">
    <property type="entry name" value="PECTINESTERASE 53-RELATED"/>
    <property type="match status" value="1"/>
</dbReference>
<evidence type="ECO:0000313" key="6">
    <source>
        <dbReference type="Proteomes" id="UP000311605"/>
    </source>
</evidence>
<feature type="domain" description="Pectinesterase catalytic" evidence="4">
    <location>
        <begin position="59"/>
        <end position="362"/>
    </location>
</feature>
<gene>
    <name evidence="5" type="ORF">FHP24_05505</name>
</gene>
<name>A0A5C4XQT4_9HYPH</name>
<dbReference type="GO" id="GO:0042545">
    <property type="term" value="P:cell wall modification"/>
    <property type="evidence" value="ECO:0007669"/>
    <property type="project" value="InterPro"/>
</dbReference>
<proteinExistence type="inferred from homology"/>
<dbReference type="GO" id="GO:0009279">
    <property type="term" value="C:cell outer membrane"/>
    <property type="evidence" value="ECO:0007669"/>
    <property type="project" value="TreeGrafter"/>
</dbReference>
<keyword evidence="3" id="KW-0063">Aspartyl esterase</keyword>
<dbReference type="AlphaFoldDB" id="A0A5C4XQT4"/>
<sequence>MRRPVLNLFENNRRTFIKGLCLMPFSTVCFNAASAAQDRKPSAWVDTNHSGKAGELVEGAPVYRTIDEALAAAPGAATQTWVIAIKPGRYREKLTVTKPNISFVGAGRDSTVITFDAFAGQDRPDGQGQWGTPGSATVTIQAPDFSSRGITIANTFDFLENDRRDKTSSDRVGASQAVALMLDTGADRSLFQEVALTGYQDTLFANVGRSLFEGCHISGNVDFIFGAGAAFFERCNIVSRYRGSADTLPAGFVTAPSTMIDQESGLIFHNCRLTKEGSDIPAGSHYLGRPWHPTKTFAEGRYADPNAIGVSVFLNCHMDDHIAEDGWTAMQGTALTGPRKWFQPLEDARFSEYGSTGPGACINAKRPQLDEEKAEIYSMANVLQDWQPTPMR</sequence>
<dbReference type="Pfam" id="PF01095">
    <property type="entry name" value="Pectinesterase"/>
    <property type="match status" value="1"/>
</dbReference>
<accession>A0A5C4XQT4</accession>
<evidence type="ECO:0000313" key="5">
    <source>
        <dbReference type="EMBL" id="TNM65703.1"/>
    </source>
</evidence>
<dbReference type="EMBL" id="VDMN01000001">
    <property type="protein sequence ID" value="TNM65703.1"/>
    <property type="molecule type" value="Genomic_DNA"/>
</dbReference>
<evidence type="ECO:0000256" key="1">
    <source>
        <dbReference type="ARBA" id="ARBA00008891"/>
    </source>
</evidence>
<comment type="similarity">
    <text evidence="1">Belongs to the pectinesterase family.</text>
</comment>
<dbReference type="Gene3D" id="2.160.20.10">
    <property type="entry name" value="Single-stranded right-handed beta-helix, Pectin lyase-like"/>
    <property type="match status" value="1"/>
</dbReference>
<evidence type="ECO:0000256" key="2">
    <source>
        <dbReference type="ARBA" id="ARBA00022801"/>
    </source>
</evidence>
<protein>
    <submittedName>
        <fullName evidence="5">Pectinesterase A</fullName>
    </submittedName>
</protein>
<dbReference type="InterPro" id="IPR000070">
    <property type="entry name" value="Pectinesterase_cat"/>
</dbReference>
<evidence type="ECO:0000259" key="4">
    <source>
        <dbReference type="Pfam" id="PF01095"/>
    </source>
</evidence>
<dbReference type="PANTHER" id="PTHR31321">
    <property type="entry name" value="ACYL-COA THIOESTER HYDROLASE YBHC-RELATED"/>
    <property type="match status" value="1"/>
</dbReference>
<comment type="caution">
    <text evidence="5">The sequence shown here is derived from an EMBL/GenBank/DDBJ whole genome shotgun (WGS) entry which is preliminary data.</text>
</comment>
<dbReference type="SUPFAM" id="SSF51126">
    <property type="entry name" value="Pectin lyase-like"/>
    <property type="match status" value="1"/>
</dbReference>
<dbReference type="Proteomes" id="UP000311605">
    <property type="component" value="Unassembled WGS sequence"/>
</dbReference>
<organism evidence="5 6">
    <name type="scientific">Aliirhizobium smilacinae</name>
    <dbReference type="NCBI Taxonomy" id="1395944"/>
    <lineage>
        <taxon>Bacteria</taxon>
        <taxon>Pseudomonadati</taxon>
        <taxon>Pseudomonadota</taxon>
        <taxon>Alphaproteobacteria</taxon>
        <taxon>Hyphomicrobiales</taxon>
        <taxon>Rhizobiaceae</taxon>
        <taxon>Aliirhizobium</taxon>
    </lineage>
</organism>
<evidence type="ECO:0000256" key="3">
    <source>
        <dbReference type="ARBA" id="ARBA00023085"/>
    </source>
</evidence>
<dbReference type="OrthoDB" id="191551at2"/>
<dbReference type="InterPro" id="IPR011050">
    <property type="entry name" value="Pectin_lyase_fold/virulence"/>
</dbReference>
<dbReference type="GO" id="GO:0030599">
    <property type="term" value="F:pectinesterase activity"/>
    <property type="evidence" value="ECO:0007669"/>
    <property type="project" value="InterPro"/>
</dbReference>
<keyword evidence="2" id="KW-0378">Hydrolase</keyword>
<dbReference type="InterPro" id="IPR012334">
    <property type="entry name" value="Pectin_lyas_fold"/>
</dbReference>
<reference evidence="5 6" key="1">
    <citation type="submission" date="2019-06" db="EMBL/GenBank/DDBJ databases">
        <title>The draft genome of Rhizobium smilacinae PTYR-5.</title>
        <authorList>
            <person name="Liu L."/>
            <person name="Li L."/>
            <person name="Zhang X."/>
        </authorList>
    </citation>
    <scope>NUCLEOTIDE SEQUENCE [LARGE SCALE GENOMIC DNA]</scope>
    <source>
        <strain evidence="5 6">PTYR-5</strain>
    </source>
</reference>
<keyword evidence="6" id="KW-1185">Reference proteome</keyword>